<name>A0R3A9_MYCS2</name>
<dbReference type="KEGG" id="msb:LJ00_26710"/>
<organism evidence="2 3">
    <name type="scientific">Mycolicibacterium smegmatis (strain ATCC 700084 / mc(2)155)</name>
    <name type="common">Mycobacterium smegmatis</name>
    <dbReference type="NCBI Taxonomy" id="246196"/>
    <lineage>
        <taxon>Bacteria</taxon>
        <taxon>Bacillati</taxon>
        <taxon>Actinomycetota</taxon>
        <taxon>Actinomycetes</taxon>
        <taxon>Mycobacteriales</taxon>
        <taxon>Mycobacteriaceae</taxon>
        <taxon>Mycolicibacterium</taxon>
    </lineage>
</organism>
<evidence type="ECO:0000256" key="1">
    <source>
        <dbReference type="SAM" id="MobiDB-lite"/>
    </source>
</evidence>
<keyword evidence="3" id="KW-1185">Reference proteome</keyword>
<protein>
    <submittedName>
        <fullName evidence="2">Uncharacterized protein</fullName>
    </submittedName>
</protein>
<feature type="region of interest" description="Disordered" evidence="1">
    <location>
        <begin position="1"/>
        <end position="38"/>
    </location>
</feature>
<dbReference type="OrthoDB" id="4633548at2"/>
<dbReference type="PATRIC" id="fig|246196.56.peg.5378"/>
<reference evidence="2 3" key="1">
    <citation type="submission" date="2006-10" db="EMBL/GenBank/DDBJ databases">
        <authorList>
            <person name="Fleischmann R.D."/>
            <person name="Dodson R.J."/>
            <person name="Haft D.H."/>
            <person name="Merkel J.S."/>
            <person name="Nelson W.C."/>
            <person name="Fraser C.M."/>
        </authorList>
    </citation>
    <scope>NUCLEOTIDE SEQUENCE [LARGE SCALE GENOMIC DNA]</scope>
    <source>
        <strain evidence="3">ATCC 700084 / mc(2)155</strain>
    </source>
</reference>
<dbReference type="Proteomes" id="UP000000757">
    <property type="component" value="Chromosome"/>
</dbReference>
<gene>
    <name evidence="2" type="ordered locus">MSMEG_5406</name>
</gene>
<dbReference type="AlphaFoldDB" id="A0R3A9"/>
<sequence length="38" mass="4475">MSNDAHRNQGKLHLSLQRMRRRPPLRKPAELQRTALTP</sequence>
<evidence type="ECO:0000313" key="3">
    <source>
        <dbReference type="Proteomes" id="UP000000757"/>
    </source>
</evidence>
<evidence type="ECO:0000313" key="2">
    <source>
        <dbReference type="EMBL" id="ABK72457.1"/>
    </source>
</evidence>
<accession>A0R3A9</accession>
<dbReference type="PaxDb" id="246196-MSMEI_5258"/>
<dbReference type="STRING" id="246196.MSMEG_5406"/>
<proteinExistence type="predicted"/>
<dbReference type="KEGG" id="msm:MSMEG_5406"/>
<dbReference type="EMBL" id="CP000480">
    <property type="protein sequence ID" value="ABK72457.1"/>
    <property type="molecule type" value="Genomic_DNA"/>
</dbReference>